<evidence type="ECO:0000256" key="2">
    <source>
        <dbReference type="ARBA" id="ARBA00022801"/>
    </source>
</evidence>
<keyword evidence="1" id="KW-0547">Nucleotide-binding</keyword>
<dbReference type="InterPro" id="IPR027417">
    <property type="entry name" value="P-loop_NTPase"/>
</dbReference>
<dbReference type="InterPro" id="IPR051620">
    <property type="entry name" value="ORF904-like_C"/>
</dbReference>
<feature type="domain" description="SF3 helicase" evidence="4">
    <location>
        <begin position="248"/>
        <end position="404"/>
    </location>
</feature>
<keyword evidence="2" id="KW-0378">Hydrolase</keyword>
<evidence type="ECO:0000313" key="6">
    <source>
        <dbReference type="Proteomes" id="UP000600230"/>
    </source>
</evidence>
<dbReference type="RefSeq" id="WP_186905391.1">
    <property type="nucleotide sequence ID" value="NZ_JACOOG010000001.1"/>
</dbReference>
<dbReference type="PANTHER" id="PTHR35372">
    <property type="entry name" value="ATP BINDING PROTEIN-RELATED"/>
    <property type="match status" value="1"/>
</dbReference>
<keyword evidence="3" id="KW-0067">ATP-binding</keyword>
<dbReference type="EMBL" id="JACOOG010000001">
    <property type="protein sequence ID" value="MBC5589868.1"/>
    <property type="molecule type" value="Genomic_DNA"/>
</dbReference>
<sequence length="550" mass="63335">MSCEYVNGLEKVESTDDVLTGNVGKEFVSYCTRYMRELEQYSLLKSLLDAVEKIDFLLAYYAGKDTESYILELREEFTKTNDEKRKKEIKRSLKEIDPSTESKLTIVVENLMSITEHKKFGLGVMNETPYYYNGCYWEILPEGLVKHYLSAVAEKSGLPHFQVAKVKIQDVLYKQFLATAAMPPKKQSIQKVMINLKNGTFVCENGSYEIRPFSPEDRLTYQLSFEYDPNAKAPKFLQFLDEVIPEKEARMVVAEYIGYIFAKHLRWEKCLVLLGSGANGKSVLIDIVTALLGAENVCHFSLNRLTEANGYYRAELEKFLLNACSEIGIKNSESEMVKQLFSCDPVAARSPYGKPITVSNYCRFMFSANLISNKDLEQSHGFFRKFMYVEFNAPVPEWKKNPNLAKEIIEEELSGVFNWVLEGLGRILQKGKKGFTFSAHIDNVGKRIERNSNSIALFMDAYNYQRSSNHTDSKTLYSEYKDYCDENRYGATSKQVFLSRLEEQLKFEVKRNATDNATWVFCEKKMLPATDDEDKRIAEELERTLKKIKN</sequence>
<dbReference type="SUPFAM" id="SSF52540">
    <property type="entry name" value="P-loop containing nucleoside triphosphate hydrolases"/>
    <property type="match status" value="1"/>
</dbReference>
<dbReference type="PANTHER" id="PTHR35372:SF2">
    <property type="entry name" value="SF3 HELICASE DOMAIN-CONTAINING PROTEIN"/>
    <property type="match status" value="1"/>
</dbReference>
<evidence type="ECO:0000259" key="4">
    <source>
        <dbReference type="PROSITE" id="PS51206"/>
    </source>
</evidence>
<accession>A0ABR7BWY8</accession>
<dbReference type="InterPro" id="IPR014818">
    <property type="entry name" value="Phage/plasmid_primase_P4_C"/>
</dbReference>
<organism evidence="5 6">
    <name type="scientific">Bacteroides parvus</name>
    <dbReference type="NCBI Taxonomy" id="2763025"/>
    <lineage>
        <taxon>Bacteria</taxon>
        <taxon>Pseudomonadati</taxon>
        <taxon>Bacteroidota</taxon>
        <taxon>Bacteroidia</taxon>
        <taxon>Bacteroidales</taxon>
        <taxon>Bacteroidaceae</taxon>
        <taxon>Bacteroides</taxon>
    </lineage>
</organism>
<dbReference type="InterPro" id="IPR014015">
    <property type="entry name" value="Helicase_SF3_DNA-vir"/>
</dbReference>
<dbReference type="InterPro" id="IPR006500">
    <property type="entry name" value="Helicase_put_C_phage/plasmid"/>
</dbReference>
<comment type="caution">
    <text evidence="5">The sequence shown here is derived from an EMBL/GenBank/DDBJ whole genome shotgun (WGS) entry which is preliminary data.</text>
</comment>
<proteinExistence type="predicted"/>
<dbReference type="Pfam" id="PF08706">
    <property type="entry name" value="D5_N"/>
    <property type="match status" value="1"/>
</dbReference>
<evidence type="ECO:0000313" key="5">
    <source>
        <dbReference type="EMBL" id="MBC5589868.1"/>
    </source>
</evidence>
<dbReference type="Pfam" id="PF19263">
    <property type="entry name" value="DUF5906"/>
    <property type="match status" value="1"/>
</dbReference>
<keyword evidence="6" id="KW-1185">Reference proteome</keyword>
<dbReference type="Gene3D" id="3.40.50.300">
    <property type="entry name" value="P-loop containing nucleotide triphosphate hydrolases"/>
    <property type="match status" value="1"/>
</dbReference>
<gene>
    <name evidence="5" type="ORF">H8S53_01090</name>
</gene>
<dbReference type="NCBIfam" id="TIGR01613">
    <property type="entry name" value="primase_Cterm"/>
    <property type="match status" value="1"/>
</dbReference>
<evidence type="ECO:0000256" key="1">
    <source>
        <dbReference type="ARBA" id="ARBA00022741"/>
    </source>
</evidence>
<protein>
    <submittedName>
        <fullName evidence="5">DNA primase</fullName>
    </submittedName>
</protein>
<dbReference type="Proteomes" id="UP000600230">
    <property type="component" value="Unassembled WGS sequence"/>
</dbReference>
<dbReference type="SMART" id="SM00885">
    <property type="entry name" value="D5_N"/>
    <property type="match status" value="1"/>
</dbReference>
<dbReference type="PROSITE" id="PS51206">
    <property type="entry name" value="SF3_HELICASE_1"/>
    <property type="match status" value="1"/>
</dbReference>
<name>A0ABR7BWY8_9BACE</name>
<reference evidence="5 6" key="1">
    <citation type="submission" date="2020-08" db="EMBL/GenBank/DDBJ databases">
        <title>Genome public.</title>
        <authorList>
            <person name="Liu C."/>
            <person name="Sun Q."/>
        </authorList>
    </citation>
    <scope>NUCLEOTIDE SEQUENCE [LARGE SCALE GENOMIC DNA]</scope>
    <source>
        <strain evidence="5 6">NSJ-21</strain>
    </source>
</reference>
<dbReference type="InterPro" id="IPR045455">
    <property type="entry name" value="NrS-1_pol-like_helicase"/>
</dbReference>
<evidence type="ECO:0000256" key="3">
    <source>
        <dbReference type="ARBA" id="ARBA00022840"/>
    </source>
</evidence>